<proteinExistence type="inferred from homology"/>
<dbReference type="AlphaFoldDB" id="A0A6N8L4H6"/>
<dbReference type="RefSeq" id="WP_160370070.1">
    <property type="nucleotide sequence ID" value="NZ_WSQA01000012.1"/>
</dbReference>
<dbReference type="PIRSF" id="PIRSF005384">
    <property type="entry name" value="RpiB_LacA_B"/>
    <property type="match status" value="1"/>
</dbReference>
<dbReference type="EC" id="5.3.1.6" evidence="5"/>
<feature type="binding site" evidence="4">
    <location>
        <position position="134"/>
    </location>
    <ligand>
        <name>D-ribulose 5-phosphate</name>
        <dbReference type="ChEBI" id="CHEBI:58121"/>
    </ligand>
</feature>
<dbReference type="EMBL" id="WSQA01000012">
    <property type="protein sequence ID" value="MVZ63351.1"/>
    <property type="molecule type" value="Genomic_DNA"/>
</dbReference>
<dbReference type="OrthoDB" id="1778624at2"/>
<dbReference type="GO" id="GO:0004751">
    <property type="term" value="F:ribose-5-phosphate isomerase activity"/>
    <property type="evidence" value="ECO:0007669"/>
    <property type="project" value="UniProtKB-EC"/>
</dbReference>
<keyword evidence="2 5" id="KW-0413">Isomerase</keyword>
<comment type="caution">
    <text evidence="5">The sequence shown here is derived from an EMBL/GenBank/DDBJ whole genome shotgun (WGS) entry which is preliminary data.</text>
</comment>
<feature type="binding site" evidence="4">
    <location>
        <begin position="68"/>
        <end position="72"/>
    </location>
    <ligand>
        <name>D-ribulose 5-phosphate</name>
        <dbReference type="ChEBI" id="CHEBI:58121"/>
    </ligand>
</feature>
<feature type="binding site" evidence="4">
    <location>
        <position position="138"/>
    </location>
    <ligand>
        <name>D-ribulose 5-phosphate</name>
        <dbReference type="ChEBI" id="CHEBI:58121"/>
    </ligand>
</feature>
<gene>
    <name evidence="5" type="primary">rpiB</name>
    <name evidence="5" type="ORF">GQF63_15070</name>
</gene>
<feature type="binding site" evidence="4">
    <location>
        <position position="111"/>
    </location>
    <ligand>
        <name>D-ribulose 5-phosphate</name>
        <dbReference type="ChEBI" id="CHEBI:58121"/>
    </ligand>
</feature>
<accession>A0A6N8L4H6</accession>
<organism evidence="5 6">
    <name type="scientific">Sphingobacterium humi</name>
    <dbReference type="NCBI Taxonomy" id="1796905"/>
    <lineage>
        <taxon>Bacteria</taxon>
        <taxon>Pseudomonadati</taxon>
        <taxon>Bacteroidota</taxon>
        <taxon>Sphingobacteriia</taxon>
        <taxon>Sphingobacteriales</taxon>
        <taxon>Sphingobacteriaceae</taxon>
        <taxon>Sphingobacterium</taxon>
    </lineage>
</organism>
<feature type="binding site" evidence="4">
    <location>
        <position position="101"/>
    </location>
    <ligand>
        <name>D-ribulose 5-phosphate</name>
        <dbReference type="ChEBI" id="CHEBI:58121"/>
    </ligand>
</feature>
<protein>
    <submittedName>
        <fullName evidence="5">Ribose 5-phosphate isomerase B</fullName>
        <ecNumber evidence="5">5.3.1.6</ecNumber>
    </submittedName>
</protein>
<evidence type="ECO:0000313" key="5">
    <source>
        <dbReference type="EMBL" id="MVZ63351.1"/>
    </source>
</evidence>
<evidence type="ECO:0000256" key="2">
    <source>
        <dbReference type="ARBA" id="ARBA00023235"/>
    </source>
</evidence>
<evidence type="ECO:0000256" key="3">
    <source>
        <dbReference type="PIRSR" id="PIRSR005384-1"/>
    </source>
</evidence>
<dbReference type="PANTHER" id="PTHR30345">
    <property type="entry name" value="RIBOSE-5-PHOSPHATE ISOMERASE B"/>
    <property type="match status" value="1"/>
</dbReference>
<reference evidence="5 6" key="1">
    <citation type="submission" date="2019-12" db="EMBL/GenBank/DDBJ databases">
        <authorList>
            <person name="Dong K."/>
        </authorList>
    </citation>
    <scope>NUCLEOTIDE SEQUENCE [LARGE SCALE GENOMIC DNA]</scope>
    <source>
        <strain evidence="5 6">JCM 31225</strain>
    </source>
</reference>
<feature type="binding site" evidence="4">
    <location>
        <begin position="10"/>
        <end position="11"/>
    </location>
    <ligand>
        <name>D-ribulose 5-phosphate</name>
        <dbReference type="ChEBI" id="CHEBI:58121"/>
    </ligand>
</feature>
<dbReference type="Proteomes" id="UP000435036">
    <property type="component" value="Unassembled WGS sequence"/>
</dbReference>
<dbReference type="InterPro" id="IPR003500">
    <property type="entry name" value="RpiB_LacA_LacB"/>
</dbReference>
<dbReference type="NCBIfam" id="TIGR01120">
    <property type="entry name" value="rpiB"/>
    <property type="match status" value="1"/>
</dbReference>
<dbReference type="PANTHER" id="PTHR30345:SF0">
    <property type="entry name" value="DNA DAMAGE-REPAIR_TOLERATION PROTEIN DRT102"/>
    <property type="match status" value="1"/>
</dbReference>
<dbReference type="Gene3D" id="3.40.1400.10">
    <property type="entry name" value="Sugar-phosphate isomerase, RpiB/LacA/LacB"/>
    <property type="match status" value="1"/>
</dbReference>
<evidence type="ECO:0000256" key="1">
    <source>
        <dbReference type="ARBA" id="ARBA00008754"/>
    </source>
</evidence>
<feature type="active site" description="Proton donor" evidence="3">
    <location>
        <position position="100"/>
    </location>
</feature>
<evidence type="ECO:0000256" key="4">
    <source>
        <dbReference type="PIRSR" id="PIRSR005384-2"/>
    </source>
</evidence>
<dbReference type="SUPFAM" id="SSF89623">
    <property type="entry name" value="Ribose/Galactose isomerase RpiB/AlsB"/>
    <property type="match status" value="1"/>
</dbReference>
<dbReference type="NCBIfam" id="NF004051">
    <property type="entry name" value="PRK05571.1"/>
    <property type="match status" value="1"/>
</dbReference>
<comment type="similarity">
    <text evidence="1">Belongs to the LacAB/RpiB family.</text>
</comment>
<name>A0A6N8L4H6_9SPHI</name>
<sequence length="145" mass="15751">MSKKIAIGGDHAGVEYKAALVTYLQELGYIVEDFGTNTTDSVDYPDFAHPVASSVENQSNEVGILICGSANGVAITANKHQGIRAAICWLEEISALARQHNNANVVCIPARFIDLDLAKRIVRTFLTTDFEGGRHENRVNKMACS</sequence>
<dbReference type="GO" id="GO:0019316">
    <property type="term" value="P:D-allose catabolic process"/>
    <property type="evidence" value="ECO:0007669"/>
    <property type="project" value="TreeGrafter"/>
</dbReference>
<feature type="active site" description="Proton acceptor" evidence="3">
    <location>
        <position position="67"/>
    </location>
</feature>
<keyword evidence="6" id="KW-1185">Reference proteome</keyword>
<dbReference type="GO" id="GO:0009052">
    <property type="term" value="P:pentose-phosphate shunt, non-oxidative branch"/>
    <property type="evidence" value="ECO:0007669"/>
    <property type="project" value="TreeGrafter"/>
</dbReference>
<evidence type="ECO:0000313" key="6">
    <source>
        <dbReference type="Proteomes" id="UP000435036"/>
    </source>
</evidence>
<dbReference type="InterPro" id="IPR036569">
    <property type="entry name" value="RpiB_LacA_LacB_sf"/>
</dbReference>
<dbReference type="Pfam" id="PF02502">
    <property type="entry name" value="LacAB_rpiB"/>
    <property type="match status" value="1"/>
</dbReference>
<dbReference type="InterPro" id="IPR004785">
    <property type="entry name" value="RpiB"/>
</dbReference>
<dbReference type="NCBIfam" id="TIGR00689">
    <property type="entry name" value="rpiB_lacA_lacB"/>
    <property type="match status" value="1"/>
</dbReference>